<sequence length="550" mass="62300">MNTSTLDGIAPNNTCDLLQLALADAFCLLVHFQPDWNATVAFQTPDILLWLLEHQNPRLLDAIRERNGLAKLGESLARLERLRSASNDHWIEHCWYSDSPDVPMEYPGIDYMIERLELTEEFLADSTYSPLLAAAHIASAQLSGFVPFYKTRDAAVSPDPAAPAHFPSPVPDRDVAPVREFSVPGATPMEIALSRAASILEELDDGKWYRSFWETVYAQKVGEWVEEDLPHLAPALVKEANSFFESLHAYRREMIRVEGHWSCLGEPFRAYLEQIAHFPEEAKAKIRRVIGDSNQIEEPERGDAQHLERVWVMLLRRRCGRQNGASVPAIFSPEIPDTLAGILKDPSAADTAYLIDTSALPENMANTVSEKQCIAVTLADDYLLLTPELSKGRLDMFGFSARNDSAHYHILALNDAFWCEHSALWPNLFSFRQHVPVLYVFGDACLLVQYEFNHFLELRWVVDYDMRHMLWHREDNEGFPGKLPDYIKVLPGGTRLRPKIIGHVKDLRKLRSSRTLCDVYERANPSLTVKQSTVFLIRSAVGADEADCSQ</sequence>
<keyword evidence="2" id="KW-1185">Reference proteome</keyword>
<organism evidence="1 2">
    <name type="scientific">Paraburkholderia phytofirmans OLGA172</name>
    <dbReference type="NCBI Taxonomy" id="1417228"/>
    <lineage>
        <taxon>Bacteria</taxon>
        <taxon>Pseudomonadati</taxon>
        <taxon>Pseudomonadota</taxon>
        <taxon>Betaproteobacteria</taxon>
        <taxon>Burkholderiales</taxon>
        <taxon>Burkholderiaceae</taxon>
        <taxon>Paraburkholderia</taxon>
    </lineage>
</organism>
<dbReference type="KEGG" id="buz:AYM40_29175"/>
<reference evidence="1 2" key="1">
    <citation type="journal article" date="2016" name="Gene">
        <title>PacBio SMRT assembly of a complex multi-replicon genome reveals chlorocatechol degradative operon in a region of genome plasticity.</title>
        <authorList>
            <person name="Ricker N."/>
            <person name="Shen S.Y."/>
            <person name="Goordial J."/>
            <person name="Jin S."/>
            <person name="Fulthorpe R.R."/>
        </authorList>
    </citation>
    <scope>NUCLEOTIDE SEQUENCE [LARGE SCALE GENOMIC DNA]</scope>
    <source>
        <strain evidence="1 2">OLGA172</strain>
    </source>
</reference>
<dbReference type="STRING" id="1804984.AYM40_29175"/>
<dbReference type="RefSeq" id="WP_063499560.1">
    <property type="nucleotide sequence ID" value="NZ_CP014579.1"/>
</dbReference>
<evidence type="ECO:0000313" key="2">
    <source>
        <dbReference type="Proteomes" id="UP000076852"/>
    </source>
</evidence>
<dbReference type="OrthoDB" id="9144452at2"/>
<dbReference type="Proteomes" id="UP000076852">
    <property type="component" value="Chromosome 2"/>
</dbReference>
<gene>
    <name evidence="1" type="ORF">AYM40_29175</name>
</gene>
<evidence type="ECO:0000313" key="1">
    <source>
        <dbReference type="EMBL" id="ANB76321.1"/>
    </source>
</evidence>
<proteinExistence type="predicted"/>
<accession>A0A160FTI4</accession>
<dbReference type="AlphaFoldDB" id="A0A160FTI4"/>
<dbReference type="EMBL" id="CP014579">
    <property type="protein sequence ID" value="ANB76321.1"/>
    <property type="molecule type" value="Genomic_DNA"/>
</dbReference>
<name>A0A160FTI4_9BURK</name>
<protein>
    <submittedName>
        <fullName evidence="1">Uncharacterized protein</fullName>
    </submittedName>
</protein>